<dbReference type="SUPFAM" id="SSF69593">
    <property type="entry name" value="Glycerol-3-phosphate (1)-acyltransferase"/>
    <property type="match status" value="1"/>
</dbReference>
<protein>
    <recommendedName>
        <fullName evidence="8">L-ornithine N(alpha)-acyltransferase</fullName>
        <ecNumber evidence="7">2.3.2.30</ecNumber>
    </recommendedName>
</protein>
<dbReference type="AlphaFoldDB" id="A0A317QBQ6"/>
<feature type="domain" description="Phospholipid/glycerol acyltransferase" evidence="11">
    <location>
        <begin position="81"/>
        <end position="203"/>
    </location>
</feature>
<sequence>MIQVEQVAATTLPAAYQHQLLQRPLLWCLRGLLCEQHIQEFERRYPAVQGLEFVEQVLDFFNFTYTARDNELDHIPSHGRVVIVANHPIGSLDGLALLKLVSAQRGDVKILANDMLGAIGPLQELMFPVRVFRSGSNGSAGERERLKKVYQHLQDEGALIVFPAGEVSRLRPQGVRDGHWQTGFLKLALRCQAPVLPVFIGAHNSPWFYGASMLYKPLATLLLVQEMVRQRSGHINFRIGELIPLSSFAGDQLSLPMRAKLFRKHVYRLGQDRPGLLKSQRPIARSEARERLQQALQDCECLGETADGKSIYLYRYQGNSPIMRELGRLREVAFRAVDEGTGKRRDLDNFDTWYLHLILWDPQDLEIAGAYRLGDTKAILAQHGVAGLYSQTLFEYQPQLLPLLEQGLELGRSFVQPRYWGKRSLDYLWQGIGALLRRHPEYRYLFGPVTMSASLPKLAQDAMVQFFTEQFPDPDGLAVPRAPYQALERPLPPPSGDYLQDFTHLKHHLAHQGVAIPTLYKQYADLCEPGGVRFIGFNVDADFADAVDGLVWVDITRLKPGKKARYLSGSSQ</sequence>
<evidence type="ECO:0000259" key="11">
    <source>
        <dbReference type="SMART" id="SM00563"/>
    </source>
</evidence>
<dbReference type="RefSeq" id="WP_110074871.1">
    <property type="nucleotide sequence ID" value="NZ_QGTT01000001.1"/>
</dbReference>
<dbReference type="Pfam" id="PF19576">
    <property type="entry name" value="Acyltransf_2"/>
    <property type="match status" value="1"/>
</dbReference>
<dbReference type="Pfam" id="PF13444">
    <property type="entry name" value="Acetyltransf_5"/>
    <property type="match status" value="1"/>
</dbReference>
<keyword evidence="2" id="KW-0444">Lipid biosynthesis</keyword>
<keyword evidence="5" id="KW-0012">Acyltransferase</keyword>
<dbReference type="PANTHER" id="PTHR37323:SF1">
    <property type="entry name" value="L-ORNITHINE N(ALPHA)-ACYLTRANSFERASE"/>
    <property type="match status" value="1"/>
</dbReference>
<evidence type="ECO:0000313" key="12">
    <source>
        <dbReference type="EMBL" id="PWW16130.1"/>
    </source>
</evidence>
<dbReference type="GO" id="GO:0043810">
    <property type="term" value="F:ornithine-acyl [acyl carrier protein] N-acyltransferase activity"/>
    <property type="evidence" value="ECO:0007669"/>
    <property type="project" value="UniProtKB-EC"/>
</dbReference>
<comment type="catalytic activity">
    <reaction evidence="10">
        <text>a (3R)-hydroxyacyl-[ACP] + L-ornithine = a lyso-ornithine lipid + holo-[ACP] + H(+)</text>
        <dbReference type="Rhea" id="RHEA:20633"/>
        <dbReference type="Rhea" id="RHEA-COMP:9685"/>
        <dbReference type="Rhea" id="RHEA-COMP:9945"/>
        <dbReference type="ChEBI" id="CHEBI:15378"/>
        <dbReference type="ChEBI" id="CHEBI:46911"/>
        <dbReference type="ChEBI" id="CHEBI:64479"/>
        <dbReference type="ChEBI" id="CHEBI:78827"/>
        <dbReference type="ChEBI" id="CHEBI:138482"/>
        <dbReference type="EC" id="2.3.2.30"/>
    </reaction>
    <physiologicalReaction direction="left-to-right" evidence="10">
        <dbReference type="Rhea" id="RHEA:20634"/>
    </physiologicalReaction>
</comment>
<evidence type="ECO:0000256" key="10">
    <source>
        <dbReference type="ARBA" id="ARBA00047785"/>
    </source>
</evidence>
<evidence type="ECO:0000256" key="3">
    <source>
        <dbReference type="ARBA" id="ARBA00022679"/>
    </source>
</evidence>
<dbReference type="GO" id="GO:0006629">
    <property type="term" value="P:lipid metabolic process"/>
    <property type="evidence" value="ECO:0007669"/>
    <property type="project" value="UniProtKB-KW"/>
</dbReference>
<name>A0A317QBQ6_9GAMM</name>
<keyword evidence="13" id="KW-1185">Reference proteome</keyword>
<evidence type="ECO:0000256" key="5">
    <source>
        <dbReference type="ARBA" id="ARBA00023315"/>
    </source>
</evidence>
<dbReference type="EC" id="2.3.2.30" evidence="7"/>
<evidence type="ECO:0000256" key="7">
    <source>
        <dbReference type="ARBA" id="ARBA00039058"/>
    </source>
</evidence>
<gene>
    <name evidence="12" type="ORF">DET45_101235</name>
</gene>
<dbReference type="InterPro" id="IPR002123">
    <property type="entry name" value="Plipid/glycerol_acylTrfase"/>
</dbReference>
<evidence type="ECO:0000256" key="2">
    <source>
        <dbReference type="ARBA" id="ARBA00022516"/>
    </source>
</evidence>
<reference evidence="12 13" key="1">
    <citation type="submission" date="2018-05" db="EMBL/GenBank/DDBJ databases">
        <title>Freshwater and sediment microbial communities from various areas in North America, analyzing microbe dynamics in response to fracking.</title>
        <authorList>
            <person name="Lamendella R."/>
        </authorList>
    </citation>
    <scope>NUCLEOTIDE SEQUENCE [LARGE SCALE GENOMIC DNA]</scope>
    <source>
        <strain evidence="12 13">125B1</strain>
    </source>
</reference>
<keyword evidence="4" id="KW-0443">Lipid metabolism</keyword>
<proteinExistence type="inferred from homology"/>
<evidence type="ECO:0000313" key="13">
    <source>
        <dbReference type="Proteomes" id="UP000246964"/>
    </source>
</evidence>
<evidence type="ECO:0000256" key="6">
    <source>
        <dbReference type="ARBA" id="ARBA00038095"/>
    </source>
</evidence>
<dbReference type="CDD" id="cd07986">
    <property type="entry name" value="LPLAT_ACT14924-like"/>
    <property type="match status" value="1"/>
</dbReference>
<comment type="similarity">
    <text evidence="6">Belongs to the acetyltransferase family. OlsB subfamily.</text>
</comment>
<dbReference type="InterPro" id="IPR045746">
    <property type="entry name" value="ACT14924-like_Acyltransf_dom"/>
</dbReference>
<comment type="pathway">
    <text evidence="1">Lipid metabolism.</text>
</comment>
<evidence type="ECO:0000256" key="1">
    <source>
        <dbReference type="ARBA" id="ARBA00005189"/>
    </source>
</evidence>
<dbReference type="InterPro" id="IPR052351">
    <property type="entry name" value="Ornithine_N-alpha-AT"/>
</dbReference>
<dbReference type="OrthoDB" id="1113830at2"/>
<organism evidence="12 13">
    <name type="scientific">Pseudidiomarina maritima</name>
    <dbReference type="NCBI Taxonomy" id="519453"/>
    <lineage>
        <taxon>Bacteria</taxon>
        <taxon>Pseudomonadati</taxon>
        <taxon>Pseudomonadota</taxon>
        <taxon>Gammaproteobacteria</taxon>
        <taxon>Alteromonadales</taxon>
        <taxon>Idiomarinaceae</taxon>
        <taxon>Pseudidiomarina</taxon>
    </lineage>
</organism>
<dbReference type="Proteomes" id="UP000246964">
    <property type="component" value="Unassembled WGS sequence"/>
</dbReference>
<dbReference type="SUPFAM" id="SSF55729">
    <property type="entry name" value="Acyl-CoA N-acyltransferases (Nat)"/>
    <property type="match status" value="1"/>
</dbReference>
<keyword evidence="3" id="KW-0808">Transferase</keyword>
<dbReference type="EMBL" id="QGTT01000001">
    <property type="protein sequence ID" value="PWW16130.1"/>
    <property type="molecule type" value="Genomic_DNA"/>
</dbReference>
<comment type="caution">
    <text evidence="12">The sequence shown here is derived from an EMBL/GenBank/DDBJ whole genome shotgun (WGS) entry which is preliminary data.</text>
</comment>
<dbReference type="SMART" id="SM00563">
    <property type="entry name" value="PlsC"/>
    <property type="match status" value="1"/>
</dbReference>
<dbReference type="InterPro" id="IPR016181">
    <property type="entry name" value="Acyl_CoA_acyltransferase"/>
</dbReference>
<evidence type="ECO:0000256" key="9">
    <source>
        <dbReference type="ARBA" id="ARBA00045724"/>
    </source>
</evidence>
<comment type="function">
    <text evidence="9">Catalyzes the first step in the biosynthesis of ornithine lipids, which are phosphorus-free membrane lipids. Catalyzes the 3-hydroxyacyl-acyl carrier protein-dependent acylation of ornithine to form lyso-ornithine lipid (LOL).</text>
</comment>
<evidence type="ECO:0000256" key="8">
    <source>
        <dbReference type="ARBA" id="ARBA00039866"/>
    </source>
</evidence>
<evidence type="ECO:0000256" key="4">
    <source>
        <dbReference type="ARBA" id="ARBA00023098"/>
    </source>
</evidence>
<dbReference type="PANTHER" id="PTHR37323">
    <property type="entry name" value="GCN5-RELATED N-ACETYLTRANSFERASE"/>
    <property type="match status" value="1"/>
</dbReference>
<accession>A0A317QBQ6</accession>